<evidence type="ECO:0000256" key="9">
    <source>
        <dbReference type="ARBA" id="ARBA00023027"/>
    </source>
</evidence>
<comment type="catalytic activity">
    <reaction evidence="10 11">
        <text>nicotinate beta-D-ribonucleotide + ATP + H(+) = deamido-NAD(+) + diphosphate</text>
        <dbReference type="Rhea" id="RHEA:22860"/>
        <dbReference type="ChEBI" id="CHEBI:15378"/>
        <dbReference type="ChEBI" id="CHEBI:30616"/>
        <dbReference type="ChEBI" id="CHEBI:33019"/>
        <dbReference type="ChEBI" id="CHEBI:57502"/>
        <dbReference type="ChEBI" id="CHEBI:58437"/>
        <dbReference type="EC" id="2.7.7.18"/>
    </reaction>
</comment>
<evidence type="ECO:0000256" key="6">
    <source>
        <dbReference type="ARBA" id="ARBA00022695"/>
    </source>
</evidence>
<gene>
    <name evidence="11" type="primary">nadD</name>
    <name evidence="13" type="ORF">EKG39_21595</name>
</gene>
<reference evidence="13 14" key="1">
    <citation type="submission" date="2018-12" db="EMBL/GenBank/DDBJ databases">
        <authorList>
            <person name="Yu L."/>
        </authorList>
    </citation>
    <scope>NUCLEOTIDE SEQUENCE [LARGE SCALE GENOMIC DNA]</scope>
    <source>
        <strain evidence="13 14">HAW-EB5</strain>
    </source>
</reference>
<evidence type="ECO:0000256" key="11">
    <source>
        <dbReference type="HAMAP-Rule" id="MF_00244"/>
    </source>
</evidence>
<dbReference type="SUPFAM" id="SSF52374">
    <property type="entry name" value="Nucleotidylyl transferase"/>
    <property type="match status" value="1"/>
</dbReference>
<dbReference type="Proteomes" id="UP000282060">
    <property type="component" value="Unassembled WGS sequence"/>
</dbReference>
<dbReference type="Gene3D" id="3.40.50.620">
    <property type="entry name" value="HUPs"/>
    <property type="match status" value="1"/>
</dbReference>
<dbReference type="GO" id="GO:0005524">
    <property type="term" value="F:ATP binding"/>
    <property type="evidence" value="ECO:0007669"/>
    <property type="project" value="UniProtKB-KW"/>
</dbReference>
<evidence type="ECO:0000256" key="3">
    <source>
        <dbReference type="ARBA" id="ARBA00009014"/>
    </source>
</evidence>
<evidence type="ECO:0000256" key="5">
    <source>
        <dbReference type="ARBA" id="ARBA00022679"/>
    </source>
</evidence>
<protein>
    <recommendedName>
        <fullName evidence="11">Probable nicotinate-nucleotide adenylyltransferase</fullName>
        <ecNumber evidence="11">2.7.7.18</ecNumber>
    </recommendedName>
    <alternativeName>
        <fullName evidence="11">Deamido-NAD(+) diphosphorylase</fullName>
    </alternativeName>
    <alternativeName>
        <fullName evidence="11">Deamido-NAD(+) pyrophosphorylase</fullName>
    </alternativeName>
    <alternativeName>
        <fullName evidence="11">Nicotinate mononucleotide adenylyltransferase</fullName>
        <shortName evidence="11">NaMN adenylyltransferase</shortName>
    </alternativeName>
</protein>
<organism evidence="13 14">
    <name type="scientific">Shewanella atlantica</name>
    <dbReference type="NCBI Taxonomy" id="271099"/>
    <lineage>
        <taxon>Bacteria</taxon>
        <taxon>Pseudomonadati</taxon>
        <taxon>Pseudomonadota</taxon>
        <taxon>Gammaproteobacteria</taxon>
        <taxon>Alteromonadales</taxon>
        <taxon>Shewanellaceae</taxon>
        <taxon>Shewanella</taxon>
    </lineage>
</organism>
<dbReference type="GO" id="GO:0009435">
    <property type="term" value="P:NAD+ biosynthetic process"/>
    <property type="evidence" value="ECO:0007669"/>
    <property type="project" value="UniProtKB-UniRule"/>
</dbReference>
<evidence type="ECO:0000256" key="8">
    <source>
        <dbReference type="ARBA" id="ARBA00022840"/>
    </source>
</evidence>
<dbReference type="Pfam" id="PF01467">
    <property type="entry name" value="CTP_transf_like"/>
    <property type="match status" value="1"/>
</dbReference>
<dbReference type="InterPro" id="IPR004821">
    <property type="entry name" value="Cyt_trans-like"/>
</dbReference>
<dbReference type="InterPro" id="IPR005248">
    <property type="entry name" value="NadD/NMNAT"/>
</dbReference>
<comment type="caution">
    <text evidence="13">The sequence shown here is derived from an EMBL/GenBank/DDBJ whole genome shotgun (WGS) entry which is preliminary data.</text>
</comment>
<dbReference type="NCBIfam" id="TIGR00482">
    <property type="entry name" value="nicotinate (nicotinamide) nucleotide adenylyltransferase"/>
    <property type="match status" value="1"/>
</dbReference>
<feature type="domain" description="Cytidyltransferase-like" evidence="12">
    <location>
        <begin position="5"/>
        <end position="181"/>
    </location>
</feature>
<dbReference type="HAMAP" id="MF_00244">
    <property type="entry name" value="NaMN_adenylyltr"/>
    <property type="match status" value="1"/>
</dbReference>
<evidence type="ECO:0000313" key="14">
    <source>
        <dbReference type="Proteomes" id="UP000282060"/>
    </source>
</evidence>
<keyword evidence="5 11" id="KW-0808">Transferase</keyword>
<comment type="function">
    <text evidence="1 11">Catalyzes the reversible adenylation of nicotinate mononucleotide (NaMN) to nicotinic acid adenine dinucleotide (NaAD).</text>
</comment>
<dbReference type="RefSeq" id="WP_126508064.1">
    <property type="nucleotide sequence ID" value="NZ_RXNV01000020.1"/>
</dbReference>
<evidence type="ECO:0000256" key="7">
    <source>
        <dbReference type="ARBA" id="ARBA00022741"/>
    </source>
</evidence>
<comment type="pathway">
    <text evidence="2 11">Cofactor biosynthesis; NAD(+) biosynthesis; deamido-NAD(+) from nicotinate D-ribonucleotide: step 1/1.</text>
</comment>
<dbReference type="EMBL" id="RXNV01000020">
    <property type="protein sequence ID" value="RTR26624.1"/>
    <property type="molecule type" value="Genomic_DNA"/>
</dbReference>
<evidence type="ECO:0000256" key="2">
    <source>
        <dbReference type="ARBA" id="ARBA00005019"/>
    </source>
</evidence>
<dbReference type="UniPathway" id="UPA00253">
    <property type="reaction ID" value="UER00332"/>
</dbReference>
<dbReference type="NCBIfam" id="NF000840">
    <property type="entry name" value="PRK00071.1-3"/>
    <property type="match status" value="1"/>
</dbReference>
<evidence type="ECO:0000259" key="12">
    <source>
        <dbReference type="Pfam" id="PF01467"/>
    </source>
</evidence>
<sequence>MRIGILGGTFDPIHFGHIRPALEVKEKLNLDTVWLMPNHIPPHKSSTCVSTEQRLEMVQLVCEQYDEFDLCDIEAKRDSPSYLVTTLKQLRNEHPNDEFYFIMGMDSLVSLPSWYEWKSIFELCHIVVSQRHGWCLKPDSTVYEEYEHRLSPSNQIPAQSTGLIIPVEIAPQPYSSTEIRHQLLNGIISANALPSKIIKFIQKNSLYQP</sequence>
<dbReference type="CDD" id="cd02165">
    <property type="entry name" value="NMNAT"/>
    <property type="match status" value="1"/>
</dbReference>
<proteinExistence type="inferred from homology"/>
<evidence type="ECO:0000256" key="1">
    <source>
        <dbReference type="ARBA" id="ARBA00002324"/>
    </source>
</evidence>
<dbReference type="PANTHER" id="PTHR39321:SF3">
    <property type="entry name" value="PHOSPHOPANTETHEINE ADENYLYLTRANSFERASE"/>
    <property type="match status" value="1"/>
</dbReference>
<keyword evidence="4 11" id="KW-0662">Pyridine nucleotide biosynthesis</keyword>
<keyword evidence="9 11" id="KW-0520">NAD</keyword>
<dbReference type="NCBIfam" id="TIGR00125">
    <property type="entry name" value="cyt_tran_rel"/>
    <property type="match status" value="1"/>
</dbReference>
<evidence type="ECO:0000256" key="10">
    <source>
        <dbReference type="ARBA" id="ARBA00048721"/>
    </source>
</evidence>
<dbReference type="InterPro" id="IPR014729">
    <property type="entry name" value="Rossmann-like_a/b/a_fold"/>
</dbReference>
<evidence type="ECO:0000313" key="13">
    <source>
        <dbReference type="EMBL" id="RTR26624.1"/>
    </source>
</evidence>
<keyword evidence="8 11" id="KW-0067">ATP-binding</keyword>
<accession>A0A3S0REQ7</accession>
<dbReference type="EC" id="2.7.7.18" evidence="11"/>
<dbReference type="NCBIfam" id="NF000839">
    <property type="entry name" value="PRK00071.1-1"/>
    <property type="match status" value="1"/>
</dbReference>
<dbReference type="PANTHER" id="PTHR39321">
    <property type="entry name" value="NICOTINATE-NUCLEOTIDE ADENYLYLTRANSFERASE-RELATED"/>
    <property type="match status" value="1"/>
</dbReference>
<keyword evidence="14" id="KW-1185">Reference proteome</keyword>
<dbReference type="OrthoDB" id="5295945at2"/>
<name>A0A3S0REQ7_9GAMM</name>
<evidence type="ECO:0000256" key="4">
    <source>
        <dbReference type="ARBA" id="ARBA00022642"/>
    </source>
</evidence>
<keyword evidence="7 11" id="KW-0547">Nucleotide-binding</keyword>
<dbReference type="AlphaFoldDB" id="A0A3S0REQ7"/>
<keyword evidence="6 11" id="KW-0548">Nucleotidyltransferase</keyword>
<comment type="similarity">
    <text evidence="3 11">Belongs to the NadD family.</text>
</comment>
<dbReference type="GO" id="GO:0004515">
    <property type="term" value="F:nicotinate-nucleotide adenylyltransferase activity"/>
    <property type="evidence" value="ECO:0007669"/>
    <property type="project" value="UniProtKB-UniRule"/>
</dbReference>